<keyword evidence="8 13" id="KW-0482">Metalloprotease</keyword>
<evidence type="ECO:0000256" key="4">
    <source>
        <dbReference type="ARBA" id="ARBA00022723"/>
    </source>
</evidence>
<dbReference type="PANTHER" id="PTHR47466:SF1">
    <property type="entry name" value="METALLOPROTEASE MEP1 (AFU_ORTHOLOGUE AFUA_1G07730)-RELATED"/>
    <property type="match status" value="1"/>
</dbReference>
<reference evidence="13 14" key="1">
    <citation type="journal article" date="2012" name="Sci. Rep.">
        <title>Genomic perspectives on the evolution of fungal entomopathogenicity in Beauveria bassiana.</title>
        <authorList>
            <person name="Xiao G."/>
            <person name="Ying S.H."/>
            <person name="Zheng P."/>
            <person name="Wang Z.L."/>
            <person name="Zhang S."/>
            <person name="Xie X.Q."/>
            <person name="Shang Y."/>
            <person name="St Leger R.J."/>
            <person name="Zhao G.P."/>
            <person name="Wang C."/>
            <person name="Feng M.G."/>
        </authorList>
    </citation>
    <scope>NUCLEOTIDE SEQUENCE [LARGE SCALE GENOMIC DNA]</scope>
    <source>
        <strain evidence="13 14">ARSEF 2860</strain>
    </source>
</reference>
<keyword evidence="7" id="KW-0862">Zinc</keyword>
<evidence type="ECO:0000256" key="8">
    <source>
        <dbReference type="ARBA" id="ARBA00023049"/>
    </source>
</evidence>
<dbReference type="GO" id="GO:0008237">
    <property type="term" value="F:metallopeptidase activity"/>
    <property type="evidence" value="ECO:0007669"/>
    <property type="project" value="UniProtKB-KW"/>
</dbReference>
<protein>
    <submittedName>
        <fullName evidence="13">Metalloprotease 1</fullName>
    </submittedName>
</protein>
<evidence type="ECO:0000256" key="3">
    <source>
        <dbReference type="ARBA" id="ARBA00022670"/>
    </source>
</evidence>
<dbReference type="SUPFAM" id="SSF55486">
    <property type="entry name" value="Metalloproteases ('zincins'), catalytic domain"/>
    <property type="match status" value="1"/>
</dbReference>
<proteinExistence type="inferred from homology"/>
<dbReference type="OrthoDB" id="536211at2759"/>
<feature type="signal peptide" evidence="11">
    <location>
        <begin position="1"/>
        <end position="18"/>
    </location>
</feature>
<keyword evidence="6" id="KW-0378">Hydrolase</keyword>
<dbReference type="STRING" id="655819.J4KQ49"/>
<evidence type="ECO:0000313" key="13">
    <source>
        <dbReference type="EMBL" id="EJP68584.1"/>
    </source>
</evidence>
<dbReference type="InterPro" id="IPR008754">
    <property type="entry name" value="Peptidase_M43"/>
</dbReference>
<keyword evidence="4" id="KW-0479">Metal-binding</keyword>
<sequence length="437" mass="49076">MTKFLTLLLPLLARFAAASTAVSTPEDVTMWCDGELDVDSADLAPFYDPVPLHDALQGRQEAQQFPPLSFRVFNHVVYANETVKGGYVSEYDVKKVVDMLSTDFGRFGVSFTYVNTTYTLSETLTTVTNRKEMYKKLVRPRRLGGYADLNLFWVAFLNGAKGTCSMPAPGYLSGERARDQVVPADACTLRATTVEDVGGKVITHEVGHWLGLLHPWTKGCEVGDYVADTWPQEMGTNDIPQSKRREDNGGEVFQCGEWRPSNYRNFMDYFPYRTHFTDLQGERIRAHGYLRHKYSTERPVSISEGEVWAGCKVSWNGPKSFPNGLACEMNSTETLFLSCAAKAAAGGSAEPFTIEAPCPLRWVGPAEFDGEVNCEELNFNHFQCKPATAPQVPSQTEPAKEDEEKPWVWEIAEDIKSEPKQEQEDEEKPWVWDISDN</sequence>
<evidence type="ECO:0000256" key="6">
    <source>
        <dbReference type="ARBA" id="ARBA00022801"/>
    </source>
</evidence>
<keyword evidence="5 11" id="KW-0732">Signal</keyword>
<dbReference type="EMBL" id="JH725154">
    <property type="protein sequence ID" value="EJP68584.1"/>
    <property type="molecule type" value="Genomic_DNA"/>
</dbReference>
<comment type="function">
    <text evidence="1">Secreted metalloproteinase that allows assimilation of proteinaceous substrates.</text>
</comment>
<dbReference type="GeneID" id="19885598"/>
<evidence type="ECO:0000256" key="10">
    <source>
        <dbReference type="SAM" id="MobiDB-lite"/>
    </source>
</evidence>
<dbReference type="Proteomes" id="UP000002762">
    <property type="component" value="Unassembled WGS sequence"/>
</dbReference>
<evidence type="ECO:0000259" key="12">
    <source>
        <dbReference type="Pfam" id="PF05572"/>
    </source>
</evidence>
<comment type="similarity">
    <text evidence="2">Belongs to the peptidase M43B family.</text>
</comment>
<keyword evidence="3 13" id="KW-0645">Protease</keyword>
<evidence type="ECO:0000256" key="7">
    <source>
        <dbReference type="ARBA" id="ARBA00022833"/>
    </source>
</evidence>
<evidence type="ECO:0000313" key="14">
    <source>
        <dbReference type="Proteomes" id="UP000002762"/>
    </source>
</evidence>
<dbReference type="InterPro" id="IPR024079">
    <property type="entry name" value="MetalloPept_cat_dom_sf"/>
</dbReference>
<feature type="compositionally biased region" description="Basic and acidic residues" evidence="10">
    <location>
        <begin position="413"/>
        <end position="422"/>
    </location>
</feature>
<organism evidence="13 14">
    <name type="scientific">Beauveria bassiana (strain ARSEF 2860)</name>
    <name type="common">White muscardine disease fungus</name>
    <name type="synonym">Tritirachium shiotae</name>
    <dbReference type="NCBI Taxonomy" id="655819"/>
    <lineage>
        <taxon>Eukaryota</taxon>
        <taxon>Fungi</taxon>
        <taxon>Dikarya</taxon>
        <taxon>Ascomycota</taxon>
        <taxon>Pezizomycotina</taxon>
        <taxon>Sordariomycetes</taxon>
        <taxon>Hypocreomycetidae</taxon>
        <taxon>Hypocreales</taxon>
        <taxon>Cordycipitaceae</taxon>
        <taxon>Beauveria</taxon>
    </lineage>
</organism>
<dbReference type="GO" id="GO:0046872">
    <property type="term" value="F:metal ion binding"/>
    <property type="evidence" value="ECO:0007669"/>
    <property type="project" value="UniProtKB-KW"/>
</dbReference>
<dbReference type="AlphaFoldDB" id="J4KQ49"/>
<gene>
    <name evidence="13" type="ORF">BBA_02586</name>
</gene>
<keyword evidence="14" id="KW-1185">Reference proteome</keyword>
<dbReference type="Gene3D" id="3.40.390.10">
    <property type="entry name" value="Collagenase (Catalytic Domain)"/>
    <property type="match status" value="1"/>
</dbReference>
<feature type="region of interest" description="Disordered" evidence="10">
    <location>
        <begin position="413"/>
        <end position="437"/>
    </location>
</feature>
<dbReference type="HOGENOM" id="CLU_731566_0_0_1"/>
<dbReference type="RefSeq" id="XP_008595905.1">
    <property type="nucleotide sequence ID" value="XM_008597683.1"/>
</dbReference>
<evidence type="ECO:0000256" key="9">
    <source>
        <dbReference type="ARBA" id="ARBA00023157"/>
    </source>
</evidence>
<dbReference type="InParanoid" id="J4KQ49"/>
<feature type="domain" description="Peptidase M43 pregnancy-associated plasma-A" evidence="12">
    <location>
        <begin position="162"/>
        <end position="285"/>
    </location>
</feature>
<evidence type="ECO:0000256" key="2">
    <source>
        <dbReference type="ARBA" id="ARBA00008721"/>
    </source>
</evidence>
<dbReference type="GO" id="GO:0006508">
    <property type="term" value="P:proteolysis"/>
    <property type="evidence" value="ECO:0007669"/>
    <property type="project" value="UniProtKB-KW"/>
</dbReference>
<accession>J4KQ49</accession>
<evidence type="ECO:0000256" key="5">
    <source>
        <dbReference type="ARBA" id="ARBA00022729"/>
    </source>
</evidence>
<evidence type="ECO:0000256" key="11">
    <source>
        <dbReference type="SAM" id="SignalP"/>
    </source>
</evidence>
<feature type="chain" id="PRO_5003780340" evidence="11">
    <location>
        <begin position="19"/>
        <end position="437"/>
    </location>
</feature>
<keyword evidence="9" id="KW-1015">Disulfide bond</keyword>
<dbReference type="Pfam" id="PF05572">
    <property type="entry name" value="Peptidase_M43"/>
    <property type="match status" value="1"/>
</dbReference>
<evidence type="ECO:0000256" key="1">
    <source>
        <dbReference type="ARBA" id="ARBA00003174"/>
    </source>
</evidence>
<dbReference type="PANTHER" id="PTHR47466">
    <property type="match status" value="1"/>
</dbReference>
<name>J4KQ49_BEAB2</name>